<dbReference type="Proteomes" id="UP001165122">
    <property type="component" value="Unassembled WGS sequence"/>
</dbReference>
<keyword evidence="3" id="KW-0732">Signal</keyword>
<dbReference type="PANTHER" id="PTHR31906">
    <property type="entry name" value="PLASTID-LIPID-ASSOCIATED PROTEIN 4, CHLOROPLASTIC-RELATED"/>
    <property type="match status" value="1"/>
</dbReference>
<protein>
    <recommendedName>
        <fullName evidence="4">Plastid lipid-associated protein/fibrillin conserved domain-containing protein</fullName>
    </recommendedName>
</protein>
<feature type="chain" id="PRO_5040761777" description="Plastid lipid-associated protein/fibrillin conserved domain-containing protein" evidence="3">
    <location>
        <begin position="19"/>
        <end position="186"/>
    </location>
</feature>
<keyword evidence="2" id="KW-0934">Plastid</keyword>
<comment type="subcellular location">
    <subcellularLocation>
        <location evidence="1">Plastid</location>
    </subcellularLocation>
</comment>
<dbReference type="AlphaFoldDB" id="A0A9W7AF33"/>
<dbReference type="EMBL" id="BRXW01000562">
    <property type="protein sequence ID" value="GMH66595.1"/>
    <property type="molecule type" value="Genomic_DNA"/>
</dbReference>
<dbReference type="InterPro" id="IPR006843">
    <property type="entry name" value="PAP/fibrillin_dom"/>
</dbReference>
<dbReference type="GO" id="GO:0009536">
    <property type="term" value="C:plastid"/>
    <property type="evidence" value="ECO:0007669"/>
    <property type="project" value="UniProtKB-SubCell"/>
</dbReference>
<feature type="domain" description="Plastid lipid-associated protein/fibrillin conserved" evidence="4">
    <location>
        <begin position="26"/>
        <end position="182"/>
    </location>
</feature>
<evidence type="ECO:0000256" key="1">
    <source>
        <dbReference type="ARBA" id="ARBA00004474"/>
    </source>
</evidence>
<keyword evidence="6" id="KW-1185">Reference proteome</keyword>
<organism evidence="5 6">
    <name type="scientific">Triparma laevis f. longispina</name>
    <dbReference type="NCBI Taxonomy" id="1714387"/>
    <lineage>
        <taxon>Eukaryota</taxon>
        <taxon>Sar</taxon>
        <taxon>Stramenopiles</taxon>
        <taxon>Ochrophyta</taxon>
        <taxon>Bolidophyceae</taxon>
        <taxon>Parmales</taxon>
        <taxon>Triparmaceae</taxon>
        <taxon>Triparma</taxon>
    </lineage>
</organism>
<gene>
    <name evidence="5" type="ORF">TrLO_g6664</name>
</gene>
<dbReference type="Pfam" id="PF04755">
    <property type="entry name" value="PAP_fibrillin"/>
    <property type="match status" value="1"/>
</dbReference>
<feature type="signal peptide" evidence="3">
    <location>
        <begin position="1"/>
        <end position="18"/>
    </location>
</feature>
<accession>A0A9W7AF33</accession>
<dbReference type="OrthoDB" id="423069at2759"/>
<dbReference type="InterPro" id="IPR039633">
    <property type="entry name" value="PAP"/>
</dbReference>
<sequence>MLCLLLLLLLLLLPSTRPLSLTPKAQLLSLLHPLSYGVLPLPSQPEFTTLLSTLTSSNPTPNPSSSPLFLGNWKLLWTTEKELLFAIDKGLFMAGPCTDVYQVIESNSLTNIVDFTKGRLQIKSSFEPQPTGTRFNFEFKTASLKWRNFEFPIPPIGKGYGDILYLDSDLRVQKDSRGDYLVCVKE</sequence>
<proteinExistence type="predicted"/>
<evidence type="ECO:0000256" key="2">
    <source>
        <dbReference type="ARBA" id="ARBA00022640"/>
    </source>
</evidence>
<name>A0A9W7AF33_9STRA</name>
<reference evidence="6" key="1">
    <citation type="journal article" date="2023" name="Commun. Biol.">
        <title>Genome analysis of Parmales, the sister group of diatoms, reveals the evolutionary specialization of diatoms from phago-mixotrophs to photoautotrophs.</title>
        <authorList>
            <person name="Ban H."/>
            <person name="Sato S."/>
            <person name="Yoshikawa S."/>
            <person name="Yamada K."/>
            <person name="Nakamura Y."/>
            <person name="Ichinomiya M."/>
            <person name="Sato N."/>
            <person name="Blanc-Mathieu R."/>
            <person name="Endo H."/>
            <person name="Kuwata A."/>
            <person name="Ogata H."/>
        </authorList>
    </citation>
    <scope>NUCLEOTIDE SEQUENCE [LARGE SCALE GENOMIC DNA]</scope>
    <source>
        <strain evidence="6">NIES 3700</strain>
    </source>
</reference>
<evidence type="ECO:0000313" key="5">
    <source>
        <dbReference type="EMBL" id="GMH66595.1"/>
    </source>
</evidence>
<evidence type="ECO:0000313" key="6">
    <source>
        <dbReference type="Proteomes" id="UP001165122"/>
    </source>
</evidence>
<evidence type="ECO:0000259" key="4">
    <source>
        <dbReference type="Pfam" id="PF04755"/>
    </source>
</evidence>
<comment type="caution">
    <text evidence="5">The sequence shown here is derived from an EMBL/GenBank/DDBJ whole genome shotgun (WGS) entry which is preliminary data.</text>
</comment>
<evidence type="ECO:0000256" key="3">
    <source>
        <dbReference type="SAM" id="SignalP"/>
    </source>
</evidence>